<dbReference type="InterPro" id="IPR038987">
    <property type="entry name" value="MoeA-like"/>
</dbReference>
<proteinExistence type="inferred from homology"/>
<dbReference type="SMART" id="SM00852">
    <property type="entry name" value="MoCF_biosynth"/>
    <property type="match status" value="1"/>
</dbReference>
<evidence type="ECO:0000256" key="2">
    <source>
        <dbReference type="ARBA" id="ARBA00005046"/>
    </source>
</evidence>
<comment type="pathway">
    <text evidence="2 6">Cofactor biosynthesis; molybdopterin biosynthesis.</text>
</comment>
<dbReference type="Gene3D" id="3.90.105.10">
    <property type="entry name" value="Molybdopterin biosynthesis moea protein, domain 2"/>
    <property type="match status" value="1"/>
</dbReference>
<evidence type="ECO:0000259" key="7">
    <source>
        <dbReference type="SMART" id="SM00852"/>
    </source>
</evidence>
<dbReference type="SUPFAM" id="SSF63882">
    <property type="entry name" value="MoeA N-terminal region -like"/>
    <property type="match status" value="1"/>
</dbReference>
<comment type="cofactor">
    <cofactor evidence="6">
        <name>Mg(2+)</name>
        <dbReference type="ChEBI" id="CHEBI:18420"/>
    </cofactor>
</comment>
<reference evidence="8 9" key="1">
    <citation type="journal article" date="2021" name="Sci. Rep.">
        <title>The distribution of antibiotic resistance genes in chicken gut microbiota commensals.</title>
        <authorList>
            <person name="Juricova H."/>
            <person name="Matiasovicova J."/>
            <person name="Kubasova T."/>
            <person name="Cejkova D."/>
            <person name="Rychlik I."/>
        </authorList>
    </citation>
    <scope>NUCLEOTIDE SEQUENCE [LARGE SCALE GENOMIC DNA]</scope>
    <source>
        <strain evidence="8 9">An829</strain>
    </source>
</reference>
<dbReference type="InterPro" id="IPR001453">
    <property type="entry name" value="MoaB/Mog_dom"/>
</dbReference>
<dbReference type="PANTHER" id="PTHR10192">
    <property type="entry name" value="MOLYBDOPTERIN BIOSYNTHESIS PROTEIN"/>
    <property type="match status" value="1"/>
</dbReference>
<sequence>MASSISVGEVYEIISKTVAPAGRVIELPLDEANGKFLAECVTSPTPVPLFNNSAMDGYAFNSAILETCADKCRLLVKGASYAGTPPDQTIDPQAALKVMTGAYVPSAYDTVIPYEKVNAYDENDQNFIEFSVCDIKPKVNLRLKGEEIAAGDTVLTAGTRLGAAEIGLAAALGRSHLKCRVLRAAVFATGDELTPPGEQLRAGSIYDANSHLVTASLRAWGVEVHNLGILPDDPQALRAAIRNAASNCDFLVTSGGVGESERDFTTSVLSELGELSHYAIRMRPGKPFSFGVLRIQEKSTYFVALPGNPVAAAMSAKLFLREAVYHAAGSAAPCLCVSAKAAAPIKGRKGRTDFVRGTLAMEKDELVFHATKSQSSAMLTTLVGKNGAAVLNEESAGVEAGSIIKVFVLPD</sequence>
<dbReference type="InterPro" id="IPR005110">
    <property type="entry name" value="MoeA_linker/N"/>
</dbReference>
<evidence type="ECO:0000313" key="8">
    <source>
        <dbReference type="EMBL" id="MBM6704057.1"/>
    </source>
</evidence>
<dbReference type="Proteomes" id="UP000715095">
    <property type="component" value="Unassembled WGS sequence"/>
</dbReference>
<evidence type="ECO:0000256" key="4">
    <source>
        <dbReference type="ARBA" id="ARBA00023150"/>
    </source>
</evidence>
<evidence type="ECO:0000256" key="3">
    <source>
        <dbReference type="ARBA" id="ARBA00010763"/>
    </source>
</evidence>
<dbReference type="Pfam" id="PF03454">
    <property type="entry name" value="MoeA_C"/>
    <property type="match status" value="1"/>
</dbReference>
<keyword evidence="4 6" id="KW-0501">Molybdenum cofactor biosynthesis</keyword>
<dbReference type="InterPro" id="IPR036425">
    <property type="entry name" value="MoaB/Mog-like_dom_sf"/>
</dbReference>
<comment type="catalytic activity">
    <reaction evidence="5">
        <text>adenylyl-molybdopterin + molybdate = Mo-molybdopterin + AMP + H(+)</text>
        <dbReference type="Rhea" id="RHEA:35047"/>
        <dbReference type="ChEBI" id="CHEBI:15378"/>
        <dbReference type="ChEBI" id="CHEBI:36264"/>
        <dbReference type="ChEBI" id="CHEBI:62727"/>
        <dbReference type="ChEBI" id="CHEBI:71302"/>
        <dbReference type="ChEBI" id="CHEBI:456215"/>
        <dbReference type="EC" id="2.10.1.1"/>
    </reaction>
</comment>
<dbReference type="PANTHER" id="PTHR10192:SF5">
    <property type="entry name" value="GEPHYRIN"/>
    <property type="match status" value="1"/>
</dbReference>
<evidence type="ECO:0000256" key="5">
    <source>
        <dbReference type="ARBA" id="ARBA00047317"/>
    </source>
</evidence>
<dbReference type="NCBIfam" id="TIGR00177">
    <property type="entry name" value="molyb_syn"/>
    <property type="match status" value="1"/>
</dbReference>
<dbReference type="InterPro" id="IPR036688">
    <property type="entry name" value="MoeA_C_domain_IV_sf"/>
</dbReference>
<dbReference type="Pfam" id="PF00994">
    <property type="entry name" value="MoCF_biosynth"/>
    <property type="match status" value="1"/>
</dbReference>
<keyword evidence="6" id="KW-0479">Metal-binding</keyword>
<evidence type="ECO:0000313" key="9">
    <source>
        <dbReference type="Proteomes" id="UP000715095"/>
    </source>
</evidence>
<dbReference type="Gene3D" id="2.40.340.10">
    <property type="entry name" value="MoeA, C-terminal, domain IV"/>
    <property type="match status" value="1"/>
</dbReference>
<name>A0ABS2DRT8_9BURK</name>
<protein>
    <recommendedName>
        <fullName evidence="6">Molybdopterin molybdenumtransferase</fullName>
        <ecNumber evidence="6">2.10.1.1</ecNumber>
    </recommendedName>
</protein>
<comment type="similarity">
    <text evidence="3 6">Belongs to the MoeA family.</text>
</comment>
<keyword evidence="9" id="KW-1185">Reference proteome</keyword>
<evidence type="ECO:0000256" key="6">
    <source>
        <dbReference type="RuleBase" id="RU365090"/>
    </source>
</evidence>
<comment type="caution">
    <text evidence="8">The sequence shown here is derived from an EMBL/GenBank/DDBJ whole genome shotgun (WGS) entry which is preliminary data.</text>
</comment>
<keyword evidence="6" id="KW-0460">Magnesium</keyword>
<dbReference type="InterPro" id="IPR036135">
    <property type="entry name" value="MoeA_linker/N_sf"/>
</dbReference>
<evidence type="ECO:0000256" key="1">
    <source>
        <dbReference type="ARBA" id="ARBA00002901"/>
    </source>
</evidence>
<gene>
    <name evidence="8" type="ORF">H6A60_06100</name>
</gene>
<dbReference type="NCBIfam" id="NF045515">
    <property type="entry name" value="Glp_gephyrin"/>
    <property type="match status" value="1"/>
</dbReference>
<organism evidence="8 9">
    <name type="scientific">Sutterella massiliensis</name>
    <dbReference type="NCBI Taxonomy" id="1816689"/>
    <lineage>
        <taxon>Bacteria</taxon>
        <taxon>Pseudomonadati</taxon>
        <taxon>Pseudomonadota</taxon>
        <taxon>Betaproteobacteria</taxon>
        <taxon>Burkholderiales</taxon>
        <taxon>Sutterellaceae</taxon>
        <taxon>Sutterella</taxon>
    </lineage>
</organism>
<keyword evidence="6" id="KW-0500">Molybdenum</keyword>
<dbReference type="RefSeq" id="WP_205102533.1">
    <property type="nucleotide sequence ID" value="NZ_JACJJC010000008.1"/>
</dbReference>
<dbReference type="Pfam" id="PF03453">
    <property type="entry name" value="MoeA_N"/>
    <property type="match status" value="1"/>
</dbReference>
<dbReference type="Gene3D" id="2.170.190.11">
    <property type="entry name" value="Molybdopterin biosynthesis moea protein, domain 3"/>
    <property type="match status" value="1"/>
</dbReference>
<dbReference type="SUPFAM" id="SSF63867">
    <property type="entry name" value="MoeA C-terminal domain-like"/>
    <property type="match status" value="1"/>
</dbReference>
<dbReference type="EMBL" id="JACJJC010000008">
    <property type="protein sequence ID" value="MBM6704057.1"/>
    <property type="molecule type" value="Genomic_DNA"/>
</dbReference>
<dbReference type="EC" id="2.10.1.1" evidence="6"/>
<dbReference type="CDD" id="cd00887">
    <property type="entry name" value="MoeA"/>
    <property type="match status" value="1"/>
</dbReference>
<keyword evidence="6" id="KW-0808">Transferase</keyword>
<comment type="function">
    <text evidence="1 6">Catalyzes the insertion of molybdate into adenylated molybdopterin with the concomitant release of AMP.</text>
</comment>
<dbReference type="InterPro" id="IPR005111">
    <property type="entry name" value="MoeA_C_domain_IV"/>
</dbReference>
<dbReference type="SUPFAM" id="SSF53218">
    <property type="entry name" value="Molybdenum cofactor biosynthesis proteins"/>
    <property type="match status" value="1"/>
</dbReference>
<feature type="domain" description="MoaB/Mog" evidence="7">
    <location>
        <begin position="185"/>
        <end position="326"/>
    </location>
</feature>
<accession>A0ABS2DRT8</accession>
<dbReference type="Gene3D" id="3.40.980.10">
    <property type="entry name" value="MoaB/Mog-like domain"/>
    <property type="match status" value="1"/>
</dbReference>